<dbReference type="CDD" id="cd00085">
    <property type="entry name" value="HNHc"/>
    <property type="match status" value="1"/>
</dbReference>
<evidence type="ECO:0000313" key="2">
    <source>
        <dbReference type="Proteomes" id="UP000033566"/>
    </source>
</evidence>
<dbReference type="InterPro" id="IPR003615">
    <property type="entry name" value="HNH_nuc"/>
</dbReference>
<dbReference type="GO" id="GO:0003676">
    <property type="term" value="F:nucleic acid binding"/>
    <property type="evidence" value="ECO:0007669"/>
    <property type="project" value="InterPro"/>
</dbReference>
<accession>A0A0F6TAX5</accession>
<dbReference type="RefSeq" id="WP_046453338.1">
    <property type="nucleotide sequence ID" value="NZ_CP011311.1"/>
</dbReference>
<keyword evidence="2" id="KW-1185">Reference proteome</keyword>
<dbReference type="SMART" id="SM00507">
    <property type="entry name" value="HNHc"/>
    <property type="match status" value="1"/>
</dbReference>
<gene>
    <name evidence="1" type="ORF">UL81_05085</name>
</gene>
<dbReference type="PATRIC" id="fig|161896.4.peg.1000"/>
<dbReference type="KEGG" id="ccj:UL81_05085"/>
<name>A0A0F6TAX5_9CORY</name>
<dbReference type="AlphaFoldDB" id="A0A0F6TAX5"/>
<evidence type="ECO:0000313" key="1">
    <source>
        <dbReference type="EMBL" id="AKE38989.1"/>
    </source>
</evidence>
<dbReference type="EMBL" id="CP011311">
    <property type="protein sequence ID" value="AKE38989.1"/>
    <property type="molecule type" value="Genomic_DNA"/>
</dbReference>
<dbReference type="GO" id="GO:0008270">
    <property type="term" value="F:zinc ion binding"/>
    <property type="evidence" value="ECO:0007669"/>
    <property type="project" value="InterPro"/>
</dbReference>
<dbReference type="Pfam" id="PF01844">
    <property type="entry name" value="HNH"/>
    <property type="match status" value="1"/>
</dbReference>
<organism evidence="1 2">
    <name type="scientific">Corynebacterium camporealensis</name>
    <dbReference type="NCBI Taxonomy" id="161896"/>
    <lineage>
        <taxon>Bacteria</taxon>
        <taxon>Bacillati</taxon>
        <taxon>Actinomycetota</taxon>
        <taxon>Actinomycetes</taxon>
        <taxon>Mycobacteriales</taxon>
        <taxon>Corynebacteriaceae</taxon>
        <taxon>Corynebacterium</taxon>
    </lineage>
</organism>
<dbReference type="Proteomes" id="UP000033566">
    <property type="component" value="Chromosome"/>
</dbReference>
<dbReference type="STRING" id="161896.UL81_05085"/>
<reference evidence="1 2" key="1">
    <citation type="journal article" date="2015" name="Genome Announc.">
        <title>Complete Genome Sequence of Corynebacterium camporealensis DSM 44610, Isolated from the Milk of a Manchega Sheep with Subclinical Mastitis.</title>
        <authorList>
            <person name="Ruckert C."/>
            <person name="Albersmeier A."/>
            <person name="Winkler A."/>
            <person name="Tauch A."/>
        </authorList>
    </citation>
    <scope>NUCLEOTIDE SEQUENCE [LARGE SCALE GENOMIC DNA]</scope>
    <source>
        <strain evidence="1 2">DSM 44610</strain>
    </source>
</reference>
<protein>
    <submittedName>
        <fullName evidence="1">Uncharacterized protein</fullName>
    </submittedName>
</protein>
<dbReference type="Gene3D" id="1.10.30.50">
    <property type="match status" value="1"/>
</dbReference>
<proteinExistence type="predicted"/>
<dbReference type="HOGENOM" id="CLU_051470_0_0_11"/>
<dbReference type="OrthoDB" id="4412276at2"/>
<sequence>MTVSHTLSDARLVGLDVLREAFVSAYRLAEYLDIDPAKTKSWARMAKVYYDKTKFTAKQREAVDAAEGYSIHRLELIESYARRIKDVGQQWEFRLRLLRAGGSFAEVKQQAKEQISEFVEPPSPKRGLRMNQDSEKQWSMHIRDTPDKISTLRKTLEEMVEDHGDERSLADAFWQLLNDGGNLVTPTYRTVVAIGLPEYVRILRGHGDDVVLGCSDGTTMTGAQWLGTAQDDEVFAGLFHPVHGPVNLYQTRFASFKQRVLAMAEQLVCPWPGCRVPADRCQVHHMHAHSQGGGTHPENLTMLCGYHNSVVGKGDGYRGNIIREDGEIVYKPPGKAPPRKNPHPTRDLGAMSLI</sequence>
<dbReference type="GO" id="GO:0004519">
    <property type="term" value="F:endonuclease activity"/>
    <property type="evidence" value="ECO:0007669"/>
    <property type="project" value="InterPro"/>
</dbReference>
<dbReference type="InterPro" id="IPR002711">
    <property type="entry name" value="HNH"/>
</dbReference>